<dbReference type="InterPro" id="IPR038765">
    <property type="entry name" value="Papain-like_cys_pep_sf"/>
</dbReference>
<dbReference type="FunFam" id="3.90.70.10:FF:000119">
    <property type="entry name" value="Ubiquitin specific peptidase 36"/>
    <property type="match status" value="1"/>
</dbReference>
<organism evidence="10 11">
    <name type="scientific">Schizophyllum amplum</name>
    <dbReference type="NCBI Taxonomy" id="97359"/>
    <lineage>
        <taxon>Eukaryota</taxon>
        <taxon>Fungi</taxon>
        <taxon>Dikarya</taxon>
        <taxon>Basidiomycota</taxon>
        <taxon>Agaricomycotina</taxon>
        <taxon>Agaricomycetes</taxon>
        <taxon>Agaricomycetidae</taxon>
        <taxon>Agaricales</taxon>
        <taxon>Schizophyllaceae</taxon>
        <taxon>Schizophyllum</taxon>
    </lineage>
</organism>
<dbReference type="InterPro" id="IPR018200">
    <property type="entry name" value="USP_CS"/>
</dbReference>
<dbReference type="GO" id="GO:0006508">
    <property type="term" value="P:proteolysis"/>
    <property type="evidence" value="ECO:0007669"/>
    <property type="project" value="UniProtKB-KW"/>
</dbReference>
<dbReference type="Pfam" id="PF00443">
    <property type="entry name" value="UCH"/>
    <property type="match status" value="1"/>
</dbReference>
<dbReference type="EMBL" id="VDMD01000002">
    <property type="protein sequence ID" value="TRM68191.1"/>
    <property type="molecule type" value="Genomic_DNA"/>
</dbReference>
<feature type="region of interest" description="Disordered" evidence="8">
    <location>
        <begin position="63"/>
        <end position="91"/>
    </location>
</feature>
<dbReference type="GO" id="GO:0005634">
    <property type="term" value="C:nucleus"/>
    <property type="evidence" value="ECO:0007669"/>
    <property type="project" value="TreeGrafter"/>
</dbReference>
<evidence type="ECO:0000313" key="10">
    <source>
        <dbReference type="EMBL" id="TRM68191.1"/>
    </source>
</evidence>
<dbReference type="InterPro" id="IPR050164">
    <property type="entry name" value="Peptidase_C19"/>
</dbReference>
<sequence>MIAVAQPLPPQLSGHSTADESTSFRPSKDIEAFKQSLPPPIEFVQGSSTGAVAIPTDKYECINDGPAVDQPGAQEKVSEASSSSPKLSRKGKAISARASQSLYADPIDISWPDNVHGVGSGLLNTGNTCFMNSALQCLFHTPPLLRMLSAHTRDNCKTTGFCMTCCMKVTAMRAQSSKSAFSPDAITRHLRVFAKSLRHGRQEDSHEFLRHAIEGLQKSCLAGYPPKIDPKLAETSWVHQLFGGQLRSRVHCKSCGHNSDTFDSILDLSLDIHRMKDLKDALRSFVAPDHLKGTDKYKCDNCKKYVNAEKRFTINKAPLVLTVHLKRFSPFGGKLTNLIEYDEHVSLKPYMSEGEFGPRYSLYGVVCHSGGGPNSGHYYSFVKSKQGRWYEMNDESVTPCQKPYPVLKTAYMLMYIQDKGQGLDAALYSAGA</sequence>
<feature type="region of interest" description="Disordered" evidence="8">
    <location>
        <begin position="1"/>
        <end position="45"/>
    </location>
</feature>
<keyword evidence="11" id="KW-1185">Reference proteome</keyword>
<evidence type="ECO:0000256" key="1">
    <source>
        <dbReference type="ARBA" id="ARBA00000707"/>
    </source>
</evidence>
<dbReference type="Proteomes" id="UP000320762">
    <property type="component" value="Unassembled WGS sequence"/>
</dbReference>
<feature type="compositionally biased region" description="Polar residues" evidence="8">
    <location>
        <begin position="13"/>
        <end position="25"/>
    </location>
</feature>
<proteinExistence type="inferred from homology"/>
<evidence type="ECO:0000256" key="5">
    <source>
        <dbReference type="ARBA" id="ARBA00022801"/>
    </source>
</evidence>
<keyword evidence="6 7" id="KW-0788">Thiol protease</keyword>
<dbReference type="SUPFAM" id="SSF54001">
    <property type="entry name" value="Cysteine proteinases"/>
    <property type="match status" value="1"/>
</dbReference>
<dbReference type="PANTHER" id="PTHR24006">
    <property type="entry name" value="UBIQUITIN CARBOXYL-TERMINAL HYDROLASE"/>
    <property type="match status" value="1"/>
</dbReference>
<reference evidence="10 11" key="1">
    <citation type="journal article" date="2019" name="New Phytol.">
        <title>Comparative genomics reveals unique wood-decay strategies and fruiting body development in the Schizophyllaceae.</title>
        <authorList>
            <person name="Almasi E."/>
            <person name="Sahu N."/>
            <person name="Krizsan K."/>
            <person name="Balint B."/>
            <person name="Kovacs G.M."/>
            <person name="Kiss B."/>
            <person name="Cseklye J."/>
            <person name="Drula E."/>
            <person name="Henrissat B."/>
            <person name="Nagy I."/>
            <person name="Chovatia M."/>
            <person name="Adam C."/>
            <person name="LaButti K."/>
            <person name="Lipzen A."/>
            <person name="Riley R."/>
            <person name="Grigoriev I.V."/>
            <person name="Nagy L.G."/>
        </authorList>
    </citation>
    <scope>NUCLEOTIDE SEQUENCE [LARGE SCALE GENOMIC DNA]</scope>
    <source>
        <strain evidence="10 11">NL-1724</strain>
    </source>
</reference>
<dbReference type="OrthoDB" id="420187at2759"/>
<comment type="catalytic activity">
    <reaction evidence="1 7">
        <text>Thiol-dependent hydrolysis of ester, thioester, amide, peptide and isopeptide bonds formed by the C-terminal Gly of ubiquitin (a 76-residue protein attached to proteins as an intracellular targeting signal).</text>
        <dbReference type="EC" id="3.4.19.12"/>
    </reaction>
</comment>
<keyword evidence="5 7" id="KW-0378">Hydrolase</keyword>
<evidence type="ECO:0000313" key="11">
    <source>
        <dbReference type="Proteomes" id="UP000320762"/>
    </source>
</evidence>
<dbReference type="GO" id="GO:0016579">
    <property type="term" value="P:protein deubiquitination"/>
    <property type="evidence" value="ECO:0007669"/>
    <property type="project" value="InterPro"/>
</dbReference>
<evidence type="ECO:0000256" key="8">
    <source>
        <dbReference type="SAM" id="MobiDB-lite"/>
    </source>
</evidence>
<comment type="similarity">
    <text evidence="2 7">Belongs to the peptidase C19 family.</text>
</comment>
<evidence type="ECO:0000256" key="4">
    <source>
        <dbReference type="ARBA" id="ARBA00022786"/>
    </source>
</evidence>
<feature type="non-terminal residue" evidence="10">
    <location>
        <position position="432"/>
    </location>
</feature>
<dbReference type="InterPro" id="IPR001394">
    <property type="entry name" value="Peptidase_C19_UCH"/>
</dbReference>
<dbReference type="PROSITE" id="PS00972">
    <property type="entry name" value="USP_1"/>
    <property type="match status" value="1"/>
</dbReference>
<dbReference type="PROSITE" id="PS00973">
    <property type="entry name" value="USP_2"/>
    <property type="match status" value="1"/>
</dbReference>
<keyword evidence="3 7" id="KW-0645">Protease</keyword>
<evidence type="ECO:0000256" key="3">
    <source>
        <dbReference type="ARBA" id="ARBA00022670"/>
    </source>
</evidence>
<dbReference type="EC" id="3.4.19.12" evidence="7"/>
<dbReference type="Gene3D" id="3.90.70.10">
    <property type="entry name" value="Cysteine proteinases"/>
    <property type="match status" value="1"/>
</dbReference>
<evidence type="ECO:0000256" key="2">
    <source>
        <dbReference type="ARBA" id="ARBA00009085"/>
    </source>
</evidence>
<gene>
    <name evidence="10" type="ORF">BD626DRAFT_394782</name>
</gene>
<dbReference type="STRING" id="97359.A0A550CTT1"/>
<dbReference type="PROSITE" id="PS50235">
    <property type="entry name" value="USP_3"/>
    <property type="match status" value="1"/>
</dbReference>
<evidence type="ECO:0000256" key="6">
    <source>
        <dbReference type="ARBA" id="ARBA00022807"/>
    </source>
</evidence>
<evidence type="ECO:0000259" key="9">
    <source>
        <dbReference type="PROSITE" id="PS50235"/>
    </source>
</evidence>
<comment type="caution">
    <text evidence="10">The sequence shown here is derived from an EMBL/GenBank/DDBJ whole genome shotgun (WGS) entry which is preliminary data.</text>
</comment>
<dbReference type="GO" id="GO:0004843">
    <property type="term" value="F:cysteine-type deubiquitinase activity"/>
    <property type="evidence" value="ECO:0007669"/>
    <property type="project" value="UniProtKB-UniRule"/>
</dbReference>
<feature type="domain" description="USP" evidence="9">
    <location>
        <begin position="120"/>
        <end position="418"/>
    </location>
</feature>
<dbReference type="InterPro" id="IPR028889">
    <property type="entry name" value="USP"/>
</dbReference>
<protein>
    <recommendedName>
        <fullName evidence="7">Ubiquitin carboxyl-terminal hydrolase</fullName>
        <ecNumber evidence="7">3.4.19.12</ecNumber>
    </recommendedName>
</protein>
<keyword evidence="4 7" id="KW-0833">Ubl conjugation pathway</keyword>
<evidence type="ECO:0000256" key="7">
    <source>
        <dbReference type="RuleBase" id="RU366025"/>
    </source>
</evidence>
<accession>A0A550CTT1</accession>
<dbReference type="PANTHER" id="PTHR24006:SF758">
    <property type="entry name" value="UBIQUITIN CARBOXYL-TERMINAL HYDROLASE 36"/>
    <property type="match status" value="1"/>
</dbReference>
<dbReference type="AlphaFoldDB" id="A0A550CTT1"/>
<dbReference type="GO" id="GO:0005829">
    <property type="term" value="C:cytosol"/>
    <property type="evidence" value="ECO:0007669"/>
    <property type="project" value="TreeGrafter"/>
</dbReference>
<name>A0A550CTT1_9AGAR</name>